<dbReference type="InterPro" id="IPR036691">
    <property type="entry name" value="Endo/exonu/phosph_ase_sf"/>
</dbReference>
<dbReference type="SUPFAM" id="SSF56219">
    <property type="entry name" value="DNase I-like"/>
    <property type="match status" value="1"/>
</dbReference>
<accession>A0A183PK83</accession>
<keyword evidence="2" id="KW-1185">Reference proteome</keyword>
<organism evidence="1 2">
    <name type="scientific">Schistosoma mattheei</name>
    <dbReference type="NCBI Taxonomy" id="31246"/>
    <lineage>
        <taxon>Eukaryota</taxon>
        <taxon>Metazoa</taxon>
        <taxon>Spiralia</taxon>
        <taxon>Lophotrochozoa</taxon>
        <taxon>Platyhelminthes</taxon>
        <taxon>Trematoda</taxon>
        <taxon>Digenea</taxon>
        <taxon>Strigeidida</taxon>
        <taxon>Schistosomatoidea</taxon>
        <taxon>Schistosomatidae</taxon>
        <taxon>Schistosoma</taxon>
    </lineage>
</organism>
<dbReference type="EMBL" id="UZAL01035024">
    <property type="protein sequence ID" value="VDP66753.1"/>
    <property type="molecule type" value="Genomic_DNA"/>
</dbReference>
<dbReference type="STRING" id="31246.A0A183PK83"/>
<proteinExistence type="predicted"/>
<name>A0A183PK83_9TREM</name>
<reference evidence="1 2" key="1">
    <citation type="submission" date="2018-11" db="EMBL/GenBank/DDBJ databases">
        <authorList>
            <consortium name="Pathogen Informatics"/>
        </authorList>
    </citation>
    <scope>NUCLEOTIDE SEQUENCE [LARGE SCALE GENOMIC DNA]</scope>
    <source>
        <strain>Denwood</strain>
        <strain evidence="2">Zambia</strain>
    </source>
</reference>
<gene>
    <name evidence="1" type="ORF">SMTD_LOCUS14767</name>
</gene>
<dbReference type="Gene3D" id="3.60.10.10">
    <property type="entry name" value="Endonuclease/exonuclease/phosphatase"/>
    <property type="match status" value="1"/>
</dbReference>
<evidence type="ECO:0000313" key="1">
    <source>
        <dbReference type="EMBL" id="VDP66753.1"/>
    </source>
</evidence>
<dbReference type="AlphaFoldDB" id="A0A183PK83"/>
<evidence type="ECO:0000313" key="2">
    <source>
        <dbReference type="Proteomes" id="UP000269396"/>
    </source>
</evidence>
<sequence>MSRYNLVVLRIIETSWTQAGQKRINLGEMLLNSCHEEQSAPHTEGVALMLSEGALNAIIGWESHGAEIIKAPVKTKKKVITMNVIQCYAPTDDSNDVNKHQFYERLQSIIAKCPRKNLTILMGDLNANVRMDNTGFEDIMGQNGPNGRKERQWLQICKFMCIQ</sequence>
<dbReference type="Proteomes" id="UP000269396">
    <property type="component" value="Unassembled WGS sequence"/>
</dbReference>
<protein>
    <submittedName>
        <fullName evidence="1">Uncharacterized protein</fullName>
    </submittedName>
</protein>